<proteinExistence type="predicted"/>
<dbReference type="AlphaFoldDB" id="A0A2H6LQY7"/>
<organism evidence="1 2">
    <name type="scientific">Nostoc cycadae WK-1</name>
    <dbReference type="NCBI Taxonomy" id="1861711"/>
    <lineage>
        <taxon>Bacteria</taxon>
        <taxon>Bacillati</taxon>
        <taxon>Cyanobacteriota</taxon>
        <taxon>Cyanophyceae</taxon>
        <taxon>Nostocales</taxon>
        <taxon>Nostocaceae</taxon>
        <taxon>Nostoc</taxon>
    </lineage>
</organism>
<reference evidence="2" key="1">
    <citation type="journal article" date="2018" name="Genome Announc.">
        <title>Draft Genome Sequence of the Nitrogen-Fixing and Hormogonia-Inducing Cyanobacterium Nostoc cycadae Strain WK-1, Isolated from the Coralloid Roots of Cycas revoluta.</title>
        <authorList>
            <person name="Kanesaki Y."/>
            <person name="Hirose M."/>
            <person name="Hirose Y."/>
            <person name="Fujisawa T."/>
            <person name="Nakamura Y."/>
            <person name="Watanabe S."/>
            <person name="Matsunaga S."/>
            <person name="Uchida H."/>
            <person name="Murakami A."/>
        </authorList>
    </citation>
    <scope>NUCLEOTIDE SEQUENCE [LARGE SCALE GENOMIC DNA]</scope>
    <source>
        <strain evidence="2">WK-1</strain>
    </source>
</reference>
<evidence type="ECO:0000313" key="2">
    <source>
        <dbReference type="Proteomes" id="UP000236527"/>
    </source>
</evidence>
<accession>A0A2H6LQY7</accession>
<evidence type="ECO:0000313" key="1">
    <source>
        <dbReference type="EMBL" id="GBE95637.1"/>
    </source>
</evidence>
<protein>
    <submittedName>
        <fullName evidence="1">Uncharacterized protein</fullName>
    </submittedName>
</protein>
<name>A0A2H6LQY7_9NOSO</name>
<keyword evidence="2" id="KW-1185">Reference proteome</keyword>
<dbReference type="EMBL" id="BDGE01000113">
    <property type="protein sequence ID" value="GBE95637.1"/>
    <property type="molecule type" value="Genomic_DNA"/>
</dbReference>
<gene>
    <name evidence="1" type="ORF">NCWK1_5425</name>
</gene>
<sequence>MDNDLNRQIEQAKTDESELNEVLEKYDLDEQLAREFSDLDKAFRQLEIRYQSLVNARKFLNNG</sequence>
<dbReference type="RefSeq" id="WP_103126976.1">
    <property type="nucleotide sequence ID" value="NZ_DF978454.1"/>
</dbReference>
<dbReference type="Proteomes" id="UP000236527">
    <property type="component" value="Unassembled WGS sequence"/>
</dbReference>
<comment type="caution">
    <text evidence="1">The sequence shown here is derived from an EMBL/GenBank/DDBJ whole genome shotgun (WGS) entry which is preliminary data.</text>
</comment>